<accession>A0A510NVP8</accession>
<dbReference type="InterPro" id="IPR037524">
    <property type="entry name" value="PA14/GLEYA"/>
</dbReference>
<protein>
    <recommendedName>
        <fullName evidence="2">PA14 domain-containing protein</fullName>
    </recommendedName>
</protein>
<keyword evidence="4" id="KW-1185">Reference proteome</keyword>
<dbReference type="AlphaFoldDB" id="A0A510NVP8"/>
<reference evidence="4" key="1">
    <citation type="journal article" date="2015" name="Genome Announc.">
        <title>Draft genome sequence of Talaromyces cellulolyticus strain Y-94, a source of lignocellulosic biomass-degrading enzymes.</title>
        <authorList>
            <person name="Fujii T."/>
            <person name="Koike H."/>
            <person name="Sawayama S."/>
            <person name="Yano S."/>
            <person name="Inoue H."/>
        </authorList>
    </citation>
    <scope>NUCLEOTIDE SEQUENCE [LARGE SCALE GENOMIC DNA]</scope>
    <source>
        <strain evidence="4">Y-94</strain>
    </source>
</reference>
<feature type="signal peptide" evidence="1">
    <location>
        <begin position="1"/>
        <end position="17"/>
    </location>
</feature>
<proteinExistence type="predicted"/>
<evidence type="ECO:0000313" key="4">
    <source>
        <dbReference type="Proteomes" id="UP000053095"/>
    </source>
</evidence>
<evidence type="ECO:0000259" key="2">
    <source>
        <dbReference type="PROSITE" id="PS51820"/>
    </source>
</evidence>
<evidence type="ECO:0000313" key="3">
    <source>
        <dbReference type="EMBL" id="GAM36285.1"/>
    </source>
</evidence>
<name>A0A510NVP8_TALPI</name>
<dbReference type="InterPro" id="IPR018871">
    <property type="entry name" value="GLEYA_adhesin_domain"/>
</dbReference>
<organism evidence="3 4">
    <name type="scientific">Talaromyces pinophilus</name>
    <name type="common">Penicillium pinophilum</name>
    <dbReference type="NCBI Taxonomy" id="128442"/>
    <lineage>
        <taxon>Eukaryota</taxon>
        <taxon>Fungi</taxon>
        <taxon>Dikarya</taxon>
        <taxon>Ascomycota</taxon>
        <taxon>Pezizomycotina</taxon>
        <taxon>Eurotiomycetes</taxon>
        <taxon>Eurotiomycetidae</taxon>
        <taxon>Eurotiales</taxon>
        <taxon>Trichocomaceae</taxon>
        <taxon>Talaromyces</taxon>
        <taxon>Talaromyces sect. Talaromyces</taxon>
    </lineage>
</organism>
<dbReference type="PROSITE" id="PS51820">
    <property type="entry name" value="PA14"/>
    <property type="match status" value="1"/>
</dbReference>
<evidence type="ECO:0000256" key="1">
    <source>
        <dbReference type="SAM" id="SignalP"/>
    </source>
</evidence>
<keyword evidence="1" id="KW-0732">Signal</keyword>
<dbReference type="Proteomes" id="UP000053095">
    <property type="component" value="Unassembled WGS sequence"/>
</dbReference>
<feature type="domain" description="PA14" evidence="2">
    <location>
        <begin position="245"/>
        <end position="390"/>
    </location>
</feature>
<sequence>MKLTLYLGLVALSTAVALPLDPTPSDCSCLADAVSVLSADPLAPAFCSKFVGVSTVVVSTTITTPAATTVIVETVPAPFTITDTFVDFESTSTTITETYEISYVSTSTVTVTSPTTECYSGTTFGNAASPASATAAAGNVVKKALLPTITLPTISLPTFPVPIPTPTWVPSLQDSLLSSAFITLVTTSTAFVVTTESIATSTVTTTTTSYTPVPTNTQLGLNWYYYYSSQNYFPGHAITFNPQTFNSPNYNFSGYVENVASFRTVAYSTSSSNTVCSLPANEPCAFVCIVIQGYLWAKNGPGNYTLSSSTATDNAFFAWHGTKAYSDYQNSNYDYLAGDYIPQAGSVTVSVGIGELVPFTFMWANGGGPGEALLTITDPSGKQYADTTGFFVPANSTCPGYVDPFSP</sequence>
<feature type="chain" id="PRO_5021867126" description="PA14 domain-containing protein" evidence="1">
    <location>
        <begin position="18"/>
        <end position="407"/>
    </location>
</feature>
<gene>
    <name evidence="3" type="ORF">TCE0_018r05260</name>
</gene>
<dbReference type="Pfam" id="PF10528">
    <property type="entry name" value="GLEYA"/>
    <property type="match status" value="1"/>
</dbReference>
<dbReference type="EMBL" id="DF933814">
    <property type="protein sequence ID" value="GAM36285.1"/>
    <property type="molecule type" value="Genomic_DNA"/>
</dbReference>